<evidence type="ECO:0000313" key="4">
    <source>
        <dbReference type="Proteomes" id="UP001368500"/>
    </source>
</evidence>
<keyword evidence="1" id="KW-0472">Membrane</keyword>
<feature type="transmembrane region" description="Helical" evidence="1">
    <location>
        <begin position="33"/>
        <end position="49"/>
    </location>
</feature>
<sequence>MHAADLIGLLGVAAYISGYFAVQVLGHPPNGRLAIALNVIGPICLLVSLSQQFNLASAIAQTLWLLVTLAGWWRGGRRRRAEAARTDG</sequence>
<proteinExistence type="predicted"/>
<name>A0ABU9BAB8_9BURK</name>
<dbReference type="Pfam" id="PF26604">
    <property type="entry name" value="CBU_0592"/>
    <property type="match status" value="1"/>
</dbReference>
<evidence type="ECO:0000313" key="3">
    <source>
        <dbReference type="EMBL" id="MEK8026842.1"/>
    </source>
</evidence>
<keyword evidence="1" id="KW-1133">Transmembrane helix</keyword>
<feature type="transmembrane region" description="Helical" evidence="1">
    <location>
        <begin position="6"/>
        <end position="26"/>
    </location>
</feature>
<evidence type="ECO:0000256" key="1">
    <source>
        <dbReference type="SAM" id="Phobius"/>
    </source>
</evidence>
<evidence type="ECO:0000259" key="2">
    <source>
        <dbReference type="Pfam" id="PF26604"/>
    </source>
</evidence>
<dbReference type="InterPro" id="IPR058058">
    <property type="entry name" value="CBU_0592-like"/>
</dbReference>
<organism evidence="3 4">
    <name type="scientific">Pseudaquabacterium rugosum</name>
    <dbReference type="NCBI Taxonomy" id="2984194"/>
    <lineage>
        <taxon>Bacteria</taxon>
        <taxon>Pseudomonadati</taxon>
        <taxon>Pseudomonadota</taxon>
        <taxon>Betaproteobacteria</taxon>
        <taxon>Burkholderiales</taxon>
        <taxon>Sphaerotilaceae</taxon>
        <taxon>Pseudaquabacterium</taxon>
    </lineage>
</organism>
<dbReference type="EMBL" id="JBBUTF010000011">
    <property type="protein sequence ID" value="MEK8026842.1"/>
    <property type="molecule type" value="Genomic_DNA"/>
</dbReference>
<dbReference type="NCBIfam" id="NF047864">
    <property type="entry name" value="CBU_0592_membra"/>
    <property type="match status" value="1"/>
</dbReference>
<keyword evidence="4" id="KW-1185">Reference proteome</keyword>
<dbReference type="RefSeq" id="WP_341374627.1">
    <property type="nucleotide sequence ID" value="NZ_JBBUTF010000011.1"/>
</dbReference>
<reference evidence="3 4" key="1">
    <citation type="submission" date="2024-04" db="EMBL/GenBank/DDBJ databases">
        <title>Novel species of the genus Ideonella isolated from streams.</title>
        <authorList>
            <person name="Lu H."/>
        </authorList>
    </citation>
    <scope>NUCLEOTIDE SEQUENCE [LARGE SCALE GENOMIC DNA]</scope>
    <source>
        <strain evidence="3 4">BYS139W</strain>
    </source>
</reference>
<protein>
    <recommendedName>
        <fullName evidence="2">CBU-0592-like domain-containing protein</fullName>
    </recommendedName>
</protein>
<comment type="caution">
    <text evidence="3">The sequence shown here is derived from an EMBL/GenBank/DDBJ whole genome shotgun (WGS) entry which is preliminary data.</text>
</comment>
<keyword evidence="1" id="KW-0812">Transmembrane</keyword>
<gene>
    <name evidence="3" type="ORF">AACH11_12800</name>
</gene>
<feature type="domain" description="CBU-0592-like" evidence="2">
    <location>
        <begin position="4"/>
        <end position="79"/>
    </location>
</feature>
<feature type="transmembrane region" description="Helical" evidence="1">
    <location>
        <begin position="55"/>
        <end position="73"/>
    </location>
</feature>
<accession>A0ABU9BAB8</accession>
<dbReference type="Proteomes" id="UP001368500">
    <property type="component" value="Unassembled WGS sequence"/>
</dbReference>